<evidence type="ECO:0000313" key="1">
    <source>
        <dbReference type="EMBL" id="RID89580.1"/>
    </source>
</evidence>
<organism evidence="1 2">
    <name type="scientific">Gemmobacter lutimaris</name>
    <dbReference type="NCBI Taxonomy" id="2306023"/>
    <lineage>
        <taxon>Bacteria</taxon>
        <taxon>Pseudomonadati</taxon>
        <taxon>Pseudomonadota</taxon>
        <taxon>Alphaproteobacteria</taxon>
        <taxon>Rhodobacterales</taxon>
        <taxon>Paracoccaceae</taxon>
        <taxon>Gemmobacter</taxon>
    </lineage>
</organism>
<gene>
    <name evidence="1" type="ORF">D2N39_22630</name>
</gene>
<dbReference type="AlphaFoldDB" id="A0A398BP40"/>
<dbReference type="Gene3D" id="3.30.2310.20">
    <property type="entry name" value="RelE-like"/>
    <property type="match status" value="1"/>
</dbReference>
<protein>
    <submittedName>
        <fullName evidence="1">Type II toxin-antitoxin system RelE/ParE family toxin</fullName>
    </submittedName>
</protein>
<dbReference type="RefSeq" id="WP_119136943.1">
    <property type="nucleotide sequence ID" value="NZ_QXXQ01000076.1"/>
</dbReference>
<reference evidence="1 2" key="1">
    <citation type="submission" date="2018-09" db="EMBL/GenBank/DDBJ databases">
        <title>Gemmobacter lutimaris sp. nov., a marine bacterium isolated from tidal flat.</title>
        <authorList>
            <person name="Lee D.W."/>
            <person name="Yoo Y."/>
            <person name="Kim J.-J."/>
            <person name="Kim B.S."/>
        </authorList>
    </citation>
    <scope>NUCLEOTIDE SEQUENCE [LARGE SCALE GENOMIC DNA]</scope>
    <source>
        <strain evidence="1 2">YJ-T1-11</strain>
    </source>
</reference>
<dbReference type="OrthoDB" id="7724949at2"/>
<dbReference type="Proteomes" id="UP000266649">
    <property type="component" value="Unassembled WGS sequence"/>
</dbReference>
<name>A0A398BP40_9RHOB</name>
<sequence>MNWQTEFAADAERDFSLILDHLINSYISFGDSPAEATQRATQRLEEILDSSLRIATAPFRGQCHDDLLPGLRQIAFGKATFWFTVDDAERVIRVLSVFFGGQDQQRRMLIRLLERRRDT</sequence>
<accession>A0A398BP40</accession>
<comment type="caution">
    <text evidence="1">The sequence shown here is derived from an EMBL/GenBank/DDBJ whole genome shotgun (WGS) entry which is preliminary data.</text>
</comment>
<dbReference type="EMBL" id="QXXQ01000076">
    <property type="protein sequence ID" value="RID89580.1"/>
    <property type="molecule type" value="Genomic_DNA"/>
</dbReference>
<proteinExistence type="predicted"/>
<dbReference type="InterPro" id="IPR035093">
    <property type="entry name" value="RelE/ParE_toxin_dom_sf"/>
</dbReference>
<evidence type="ECO:0000313" key="2">
    <source>
        <dbReference type="Proteomes" id="UP000266649"/>
    </source>
</evidence>
<keyword evidence="2" id="KW-1185">Reference proteome</keyword>